<keyword evidence="1" id="KW-0472">Membrane</keyword>
<proteinExistence type="predicted"/>
<name>A0ABQ3JVK3_9DEIO</name>
<organism evidence="2 3">
    <name type="scientific">Deinococcus metalli</name>
    <dbReference type="NCBI Taxonomy" id="1141878"/>
    <lineage>
        <taxon>Bacteria</taxon>
        <taxon>Thermotogati</taxon>
        <taxon>Deinococcota</taxon>
        <taxon>Deinococci</taxon>
        <taxon>Deinococcales</taxon>
        <taxon>Deinococcaceae</taxon>
        <taxon>Deinococcus</taxon>
    </lineage>
</organism>
<sequence>MVTPPPPKVQRYLRRVTLLLPPTAARHVRAELHGNLYQTMLDARLNGLTEADAWAAALRQAGPAIPAAVRFARTHTLGLALRWLLAAGLLGGAAYAIQGTHPTSPTQHLAQP</sequence>
<evidence type="ECO:0000313" key="2">
    <source>
        <dbReference type="EMBL" id="GHF62092.1"/>
    </source>
</evidence>
<evidence type="ECO:0000256" key="1">
    <source>
        <dbReference type="SAM" id="Phobius"/>
    </source>
</evidence>
<keyword evidence="1" id="KW-0812">Transmembrane</keyword>
<dbReference type="Proteomes" id="UP000619376">
    <property type="component" value="Unassembled WGS sequence"/>
</dbReference>
<accession>A0ABQ3JVK3</accession>
<dbReference type="EMBL" id="BNAJ01000016">
    <property type="protein sequence ID" value="GHF62092.1"/>
    <property type="molecule type" value="Genomic_DNA"/>
</dbReference>
<feature type="transmembrane region" description="Helical" evidence="1">
    <location>
        <begin position="79"/>
        <end position="97"/>
    </location>
</feature>
<evidence type="ECO:0000313" key="3">
    <source>
        <dbReference type="Proteomes" id="UP000619376"/>
    </source>
</evidence>
<keyword evidence="3" id="KW-1185">Reference proteome</keyword>
<comment type="caution">
    <text evidence="2">The sequence shown here is derived from an EMBL/GenBank/DDBJ whole genome shotgun (WGS) entry which is preliminary data.</text>
</comment>
<reference evidence="3" key="1">
    <citation type="journal article" date="2019" name="Int. J. Syst. Evol. Microbiol.">
        <title>The Global Catalogue of Microorganisms (GCM) 10K type strain sequencing project: providing services to taxonomists for standard genome sequencing and annotation.</title>
        <authorList>
            <consortium name="The Broad Institute Genomics Platform"/>
            <consortium name="The Broad Institute Genome Sequencing Center for Infectious Disease"/>
            <person name="Wu L."/>
            <person name="Ma J."/>
        </authorList>
    </citation>
    <scope>NUCLEOTIDE SEQUENCE [LARGE SCALE GENOMIC DNA]</scope>
    <source>
        <strain evidence="3">CGMCC 1.18437</strain>
    </source>
</reference>
<keyword evidence="1" id="KW-1133">Transmembrane helix</keyword>
<protein>
    <submittedName>
        <fullName evidence="2">Uncharacterized protein</fullName>
    </submittedName>
</protein>
<gene>
    <name evidence="2" type="ORF">GCM10017781_42720</name>
</gene>